<dbReference type="InterPro" id="IPR008969">
    <property type="entry name" value="CarboxyPept-like_regulatory"/>
</dbReference>
<feature type="domain" description="NOMO sixth transthyretin-like" evidence="9">
    <location>
        <begin position="510"/>
        <end position="643"/>
    </location>
</feature>
<dbReference type="InterPro" id="IPR055075">
    <property type="entry name" value="NOMO-like_N"/>
</dbReference>
<evidence type="ECO:0000313" key="12">
    <source>
        <dbReference type="Proteomes" id="UP000008909"/>
    </source>
</evidence>
<dbReference type="InterPro" id="IPR051417">
    <property type="entry name" value="SDr/BOS_complex"/>
</dbReference>
<dbReference type="InterPro" id="IPR055490">
    <property type="entry name" value="DUF7062"/>
</dbReference>
<feature type="region of interest" description="Disordered" evidence="2">
    <location>
        <begin position="913"/>
        <end position="952"/>
    </location>
</feature>
<feature type="signal peptide" evidence="3">
    <location>
        <begin position="1"/>
        <end position="24"/>
    </location>
</feature>
<keyword evidence="12" id="KW-1185">Reference proteome</keyword>
<keyword evidence="1 3" id="KW-0732">Signal</keyword>
<gene>
    <name evidence="11" type="ORF">CLF_104286</name>
</gene>
<dbReference type="InterPro" id="IPR056189">
    <property type="entry name" value="NOMO_3rd"/>
</dbReference>
<reference key="2">
    <citation type="submission" date="2011-10" db="EMBL/GenBank/DDBJ databases">
        <title>The genome and transcriptome sequence of Clonorchis sinensis provide insights into the carcinogenic liver fluke.</title>
        <authorList>
            <person name="Wang X."/>
            <person name="Huang Y."/>
            <person name="Chen W."/>
            <person name="Liu H."/>
            <person name="Guo L."/>
            <person name="Chen Y."/>
            <person name="Luo F."/>
            <person name="Zhou W."/>
            <person name="Sun J."/>
            <person name="Mao Q."/>
            <person name="Liang P."/>
            <person name="Zhou C."/>
            <person name="Tian Y."/>
            <person name="Men J."/>
            <person name="Lv X."/>
            <person name="Huang L."/>
            <person name="Zhou J."/>
            <person name="Hu Y."/>
            <person name="Li R."/>
            <person name="Zhang F."/>
            <person name="Lei H."/>
            <person name="Li X."/>
            <person name="Hu X."/>
            <person name="Liang C."/>
            <person name="Xu J."/>
            <person name="Wu Z."/>
            <person name="Yu X."/>
        </authorList>
    </citation>
    <scope>NUCLEOTIDE SEQUENCE</scope>
    <source>
        <strain>Henan</strain>
    </source>
</reference>
<reference evidence="11" key="1">
    <citation type="journal article" date="2011" name="Genome Biol.">
        <title>The draft genome of the carcinogenic human liver fluke Clonorchis sinensis.</title>
        <authorList>
            <person name="Wang X."/>
            <person name="Chen W."/>
            <person name="Huang Y."/>
            <person name="Sun J."/>
            <person name="Men J."/>
            <person name="Liu H."/>
            <person name="Luo F."/>
            <person name="Guo L."/>
            <person name="Lv X."/>
            <person name="Deng C."/>
            <person name="Zhou C."/>
            <person name="Fan Y."/>
            <person name="Li X."/>
            <person name="Huang L."/>
            <person name="Hu Y."/>
            <person name="Liang C."/>
            <person name="Hu X."/>
            <person name="Xu J."/>
            <person name="Yu X."/>
        </authorList>
    </citation>
    <scope>NUCLEOTIDE SEQUENCE [LARGE SCALE GENOMIC DNA]</scope>
    <source>
        <strain evidence="11">Henan</strain>
    </source>
</reference>
<dbReference type="Pfam" id="PF23194">
    <property type="entry name" value="NOMO_5th"/>
    <property type="match status" value="1"/>
</dbReference>
<evidence type="ECO:0000313" key="11">
    <source>
        <dbReference type="EMBL" id="GAA28116.2"/>
    </source>
</evidence>
<name>H2KQM5_CLOSI</name>
<dbReference type="InterPro" id="IPR055074">
    <property type="entry name" value="NOMO1-3_2nd"/>
</dbReference>
<evidence type="ECO:0000259" key="4">
    <source>
        <dbReference type="Pfam" id="PF22898"/>
    </source>
</evidence>
<feature type="domain" description="NOMO C-terminal transthyretin-like" evidence="6">
    <location>
        <begin position="1265"/>
        <end position="1319"/>
    </location>
</feature>
<sequence>MPHISLLQLSLFIPLLTVIPPLLATQPGGTVIACGGFVRWKDSSVSSQILFHKLKVNVFSEPSRALQDITDVLPNGAYSVALYDQGPYRLSLVTPKGWHVYPADGHLIDIRSDPDVCVGNLDFVLSGFTVYGQVVTYGLTTGPSGLNIRMTSNNTSSLLPASVTEVGGYFALAPILPGVYEITVSDGAEQASEHVRARVSFTLGADSLSIQEPLILMGHFVHGRIVDFQAEALAGVTVHLFMDSTQGDQPKVDCNMPLVPSTDLPEELRSEKKLVCVTKTDNTGHFSFDRLPGGKYAIFPHYSVSTTIPSVSILFSPMVASVAVEHADLDLGQSTFQAEAFELPAGKVVWPDGTPLPGAKVGDVINTLGPFRSLEPLVSDSNGFYQPGFIKPRQYTIKVEASNVRFSTLLVELTPSSQRLPTLQPSHLALCGRVEPVEKLASVTIIDKSTGIRQGTVAFDYQTMHFCGYYVPGHYDVTADIRFGDRRLHFAPDSHSVHLSNRPILDLVFTQFRANVTGRVHLLSNTADISSKLGQLVVRFRTTGQNYVPFIPSNIPVFISNTFFKNKPSTMHFELTNMLPGDYHVDLVLKDEFGQVHPLDGWCWKPVTESQDPNVSQSGGARLLRIRYTNLDWHKDPALLFEQSGYAVRVQLETPLAFSRMPNVLLRATASSDNHTETLSWQLPAYSAQICLPSSKQNYRFTQSSPCVDLIGPVPVQILPSKDCHTRIVKTPTLRLSVNKVPVMIRLAFSHPFGTASDRELLTKDHIPVDVTEHGETLETDGITHNIFAKWSSRGEHGLLYAEASVKVNPNHMINIKPRPAPLRGPRWSYTYLLKDPITLVLRLRDVSPIVKNEVASYPVLVPSHDSSAPTEQSCYDLYRGQTAEFDLELAVLLRGLVQPGIPKVEVSLFRVAPSTDSSESTRSPLLPLHGKATDQSNYTENDAPSHVLSPSQQTDSFLSAMATTLTDTKGVFFLGPIPMNPIAVSAKNQASLPDPRTMFRVELSKPGYEFSEHTLDDKFSPSNWVFKATKLSLVEVLVQTKSADKRPLQGVLVSIIGEGHRGNQFTDHLGMANFVGLAPGQYYLRAVMKEHVFTVVKPKSENTGQASPILIKEGASVRVEIEADRVAFSASGMVVALGDNPEANVLVEASWISHLPEHATAMEFPPHTSTVCQLSGSDASAVPREQSWTDSNGTFWIRGLLPGCYYAVSVYTTPVEQVPSLLLNKAELDRKPIIDRAIPGVLYLLMPPHDALGLKFIAIQQAFMSTLTVSVDTDDEFVSSLRLTLFPLDRPDHVVAKHDFSKSLFFMLPHSKMRHVVGTLPLFGTICLFVCNSTPVELLKGRAVRMEQPLRLTRSPVRLPIWVQVKWRVPTDVDDWLMYDLSTTFSSNQQLRPFGTLIKVTDRSVFKQFPGCVILGLLHNGSFDCPTVNFCMDNCYSIQRSVCV</sequence>
<dbReference type="PANTHER" id="PTHR23303:SF14">
    <property type="entry name" value="BOS COMPLEX SUBUNIT NOMO1-RELATED"/>
    <property type="match status" value="1"/>
</dbReference>
<dbReference type="Pfam" id="PF23196">
    <property type="entry name" value="NOMO_6th"/>
    <property type="match status" value="1"/>
</dbReference>
<dbReference type="InterPro" id="IPR056188">
    <property type="entry name" value="NOMO_6th"/>
</dbReference>
<dbReference type="Proteomes" id="UP000008909">
    <property type="component" value="Unassembled WGS sequence"/>
</dbReference>
<dbReference type="InterPro" id="IPR056191">
    <property type="entry name" value="NOMO_12th"/>
</dbReference>
<feature type="compositionally biased region" description="Polar residues" evidence="2">
    <location>
        <begin position="915"/>
        <end position="924"/>
    </location>
</feature>
<feature type="domain" description="NOMO fifth transthyretin-like" evidence="8">
    <location>
        <begin position="430"/>
        <end position="509"/>
    </location>
</feature>
<feature type="chain" id="PRO_5003564035" evidence="3">
    <location>
        <begin position="25"/>
        <end position="1445"/>
    </location>
</feature>
<dbReference type="Pfam" id="PF23201">
    <property type="entry name" value="DUF7062"/>
    <property type="match status" value="1"/>
</dbReference>
<dbReference type="SUPFAM" id="SSF49464">
    <property type="entry name" value="Carboxypeptidase regulatory domain-like"/>
    <property type="match status" value="2"/>
</dbReference>
<protein>
    <submittedName>
        <fullName evidence="11">Nodal modulator 2</fullName>
    </submittedName>
</protein>
<evidence type="ECO:0000259" key="5">
    <source>
        <dbReference type="Pfam" id="PF22904"/>
    </source>
</evidence>
<evidence type="ECO:0000259" key="8">
    <source>
        <dbReference type="Pfam" id="PF23194"/>
    </source>
</evidence>
<evidence type="ECO:0000256" key="3">
    <source>
        <dbReference type="SAM" id="SignalP"/>
    </source>
</evidence>
<accession>H2KQM5</accession>
<dbReference type="InterPro" id="IPR056190">
    <property type="entry name" value="NOMO_5th"/>
</dbReference>
<feature type="domain" description="DUF7062" evidence="10">
    <location>
        <begin position="644"/>
        <end position="739"/>
    </location>
</feature>
<evidence type="ECO:0000259" key="6">
    <source>
        <dbReference type="Pfam" id="PF23192"/>
    </source>
</evidence>
<dbReference type="PANTHER" id="PTHR23303">
    <property type="entry name" value="CARBOXYPEPTIDASE REGULATORY REGION-CONTAINING"/>
    <property type="match status" value="1"/>
</dbReference>
<dbReference type="Pfam" id="PF23192">
    <property type="entry name" value="NOMO_12th"/>
    <property type="match status" value="1"/>
</dbReference>
<organism evidence="11 12">
    <name type="scientific">Clonorchis sinensis</name>
    <name type="common">Chinese liver fluke</name>
    <dbReference type="NCBI Taxonomy" id="79923"/>
    <lineage>
        <taxon>Eukaryota</taxon>
        <taxon>Metazoa</taxon>
        <taxon>Spiralia</taxon>
        <taxon>Lophotrochozoa</taxon>
        <taxon>Platyhelminthes</taxon>
        <taxon>Trematoda</taxon>
        <taxon>Digenea</taxon>
        <taxon>Opisthorchiida</taxon>
        <taxon>Opisthorchiata</taxon>
        <taxon>Opisthorchiidae</taxon>
        <taxon>Clonorchis</taxon>
    </lineage>
</organism>
<dbReference type="Pfam" id="PF22898">
    <property type="entry name" value="NOMO1-like_1st"/>
    <property type="match status" value="1"/>
</dbReference>
<evidence type="ECO:0000259" key="10">
    <source>
        <dbReference type="Pfam" id="PF23201"/>
    </source>
</evidence>
<evidence type="ECO:0000259" key="7">
    <source>
        <dbReference type="Pfam" id="PF23193"/>
    </source>
</evidence>
<evidence type="ECO:0000256" key="2">
    <source>
        <dbReference type="SAM" id="MobiDB-lite"/>
    </source>
</evidence>
<feature type="compositionally biased region" description="Polar residues" evidence="2">
    <location>
        <begin position="934"/>
        <end position="952"/>
    </location>
</feature>
<evidence type="ECO:0000259" key="9">
    <source>
        <dbReference type="Pfam" id="PF23196"/>
    </source>
</evidence>
<dbReference type="Pfam" id="PF22904">
    <property type="entry name" value="NOMO1-like_2nd"/>
    <property type="match status" value="1"/>
</dbReference>
<dbReference type="Pfam" id="PF23193">
    <property type="entry name" value="NOMO_3rd"/>
    <property type="match status" value="1"/>
</dbReference>
<dbReference type="GO" id="GO:0005789">
    <property type="term" value="C:endoplasmic reticulum membrane"/>
    <property type="evidence" value="ECO:0007669"/>
    <property type="project" value="TreeGrafter"/>
</dbReference>
<proteinExistence type="predicted"/>
<dbReference type="EMBL" id="DF143026">
    <property type="protein sequence ID" value="GAA28116.2"/>
    <property type="molecule type" value="Genomic_DNA"/>
</dbReference>
<evidence type="ECO:0000256" key="1">
    <source>
        <dbReference type="ARBA" id="ARBA00022729"/>
    </source>
</evidence>
<feature type="domain" description="NOMO-like N-terminal beta-sandwich" evidence="4">
    <location>
        <begin position="45"/>
        <end position="123"/>
    </location>
</feature>
<feature type="domain" description="NOMO third transthyretin-like" evidence="7">
    <location>
        <begin position="219"/>
        <end position="337"/>
    </location>
</feature>
<feature type="domain" description="NOMO second beta-sandwich" evidence="5">
    <location>
        <begin position="126"/>
        <end position="188"/>
    </location>
</feature>